<dbReference type="Proteomes" id="UP000321532">
    <property type="component" value="Unassembled WGS sequence"/>
</dbReference>
<sequence>MAQHVDVHISIEGEQLLPFSSISITQDIHQHHTFKIVLPMDAFEKSSREYLQKSKNYIGKTINIRFSPKFFDKKYDDNQYIGLVTNIGINRSENGERQVIIRGNSPTVLMDGNGQYRSYNQKSLQDIANAALEKVPRSLETQVSPVYKSAIPYVVQFNESNWAFMQRMAAQYGEWCFYDGTKLVFGKLPKGQVIDLPFGEDLFNFEFNLRLAPVNSKAIAYNYLESEVYESTTAAASVDDLDEFGGFVLDQSAKTYSQEPTFAAPEVVVQQQELDEILTIQKNAAAHNMVVATGNSDNPHLNVGTVVNITGEAVNEQDYGQFIITSIIHQITGTYSYSNDFTAIPAENQSPPPPVVTKPKSEIQPALVIDNIDPEGLGRVKVQFYWQKAPESTPWIRVVTNMAGNGTSAVHGFYFIPEIDDEVMVGFEDNNPDKPFVMGSVYHKKVAPTDWKDSKNNYKVLRTRNGNEIYFSDKDGKEEIKILNKATGDPTNFISLSMEGQGKITIQTKGDLVMKAKSIEMTAEEGIKIKSGKATDMKAQELSVKADQGIKVNSGQATEIKAMDMKVNADNAINLKGQQMSLESTTTKLKASAQLSIEGAQASVKSQMLQIDGGAQASVKAGIIRLN</sequence>
<dbReference type="EMBL" id="BJYS01000012">
    <property type="protein sequence ID" value="GEO04172.1"/>
    <property type="molecule type" value="Genomic_DNA"/>
</dbReference>
<dbReference type="SUPFAM" id="SSF69279">
    <property type="entry name" value="Phage tail proteins"/>
    <property type="match status" value="2"/>
</dbReference>
<evidence type="ECO:0000259" key="1">
    <source>
        <dbReference type="Pfam" id="PF04717"/>
    </source>
</evidence>
<dbReference type="Gene3D" id="2.40.50.230">
    <property type="entry name" value="Gp5 N-terminal domain"/>
    <property type="match status" value="1"/>
</dbReference>
<dbReference type="Gene3D" id="3.55.50.10">
    <property type="entry name" value="Baseplate protein-like domains"/>
    <property type="match status" value="1"/>
</dbReference>
<keyword evidence="3" id="KW-1185">Reference proteome</keyword>
<feature type="domain" description="Gp5/Type VI secretion system Vgr protein OB-fold" evidence="1">
    <location>
        <begin position="364"/>
        <end position="442"/>
    </location>
</feature>
<dbReference type="OrthoDB" id="1907165at2"/>
<dbReference type="SUPFAM" id="SSF69255">
    <property type="entry name" value="gp5 N-terminal domain-like"/>
    <property type="match status" value="1"/>
</dbReference>
<dbReference type="Gene3D" id="2.30.110.50">
    <property type="match status" value="1"/>
</dbReference>
<proteinExistence type="predicted"/>
<dbReference type="InterPro" id="IPR037026">
    <property type="entry name" value="Vgr_OB-fold_dom_sf"/>
</dbReference>
<dbReference type="Pfam" id="PF04717">
    <property type="entry name" value="Phage_base_V"/>
    <property type="match status" value="1"/>
</dbReference>
<dbReference type="AlphaFoldDB" id="A0A512AWS9"/>
<protein>
    <recommendedName>
        <fullName evidence="1">Gp5/Type VI secretion system Vgr protein OB-fold domain-containing protein</fullName>
    </recommendedName>
</protein>
<accession>A0A512AWS9</accession>
<dbReference type="RefSeq" id="WP_146897442.1">
    <property type="nucleotide sequence ID" value="NZ_BJYS01000012.1"/>
</dbReference>
<evidence type="ECO:0000313" key="3">
    <source>
        <dbReference type="Proteomes" id="UP000321532"/>
    </source>
</evidence>
<dbReference type="InterPro" id="IPR006531">
    <property type="entry name" value="Gp5/Vgr_OB"/>
</dbReference>
<dbReference type="SUPFAM" id="SSF69349">
    <property type="entry name" value="Phage fibre proteins"/>
    <property type="match status" value="1"/>
</dbReference>
<organism evidence="2 3">
    <name type="scientific">Adhaeribacter aerolatus</name>
    <dbReference type="NCBI Taxonomy" id="670289"/>
    <lineage>
        <taxon>Bacteria</taxon>
        <taxon>Pseudomonadati</taxon>
        <taxon>Bacteroidota</taxon>
        <taxon>Cytophagia</taxon>
        <taxon>Cytophagales</taxon>
        <taxon>Hymenobacteraceae</taxon>
        <taxon>Adhaeribacter</taxon>
    </lineage>
</organism>
<evidence type="ECO:0000313" key="2">
    <source>
        <dbReference type="EMBL" id="GEO04172.1"/>
    </source>
</evidence>
<gene>
    <name evidence="2" type="ORF">AAE02nite_18360</name>
</gene>
<reference evidence="2 3" key="1">
    <citation type="submission" date="2019-07" db="EMBL/GenBank/DDBJ databases">
        <title>Whole genome shotgun sequence of Adhaeribacter aerolatus NBRC 106133.</title>
        <authorList>
            <person name="Hosoyama A."/>
            <person name="Uohara A."/>
            <person name="Ohji S."/>
            <person name="Ichikawa N."/>
        </authorList>
    </citation>
    <scope>NUCLEOTIDE SEQUENCE [LARGE SCALE GENOMIC DNA]</scope>
    <source>
        <strain evidence="2 3">NBRC 106133</strain>
    </source>
</reference>
<name>A0A512AWS9_9BACT</name>
<comment type="caution">
    <text evidence="2">The sequence shown here is derived from an EMBL/GenBank/DDBJ whole genome shotgun (WGS) entry which is preliminary data.</text>
</comment>
<dbReference type="Pfam" id="PF05954">
    <property type="entry name" value="Phage_GPD"/>
    <property type="match status" value="1"/>
</dbReference>